<dbReference type="Gene3D" id="1.10.10.10">
    <property type="entry name" value="Winged helix-like DNA-binding domain superfamily/Winged helix DNA-binding domain"/>
    <property type="match status" value="1"/>
</dbReference>
<keyword evidence="1" id="KW-0805">Transcription regulation</keyword>
<dbReference type="PANTHER" id="PTHR43537:SF45">
    <property type="entry name" value="GNTR FAMILY REGULATORY PROTEIN"/>
    <property type="match status" value="1"/>
</dbReference>
<dbReference type="SUPFAM" id="SSF48008">
    <property type="entry name" value="GntR ligand-binding domain-like"/>
    <property type="match status" value="1"/>
</dbReference>
<keyword evidence="3" id="KW-0804">Transcription</keyword>
<keyword evidence="6" id="KW-1185">Reference proteome</keyword>
<evidence type="ECO:0000259" key="4">
    <source>
        <dbReference type="PROSITE" id="PS50949"/>
    </source>
</evidence>
<gene>
    <name evidence="5" type="ORF">Asera_28500</name>
</gene>
<sequence length="219" mass="23826">MGVGVQARDGDEPESVRVARVLREQIIDGVREPGSRLVERELSAELGVSRVPVREALRSLVGEGLAVPRRNSWMTVRIFTERDIDELIEVRGALEPLAIRRAAERHDPAALRRIRAALDAEGDAAGRGDGTAARRAAADFHEAVTAASGNTLLDEVAVTLSGRMRWLLGQHDELAEVYAEHEAIYQAIAAGDGSAAAELARRHLRTSRTAAQQTTERRS</sequence>
<dbReference type="EMBL" id="AP023354">
    <property type="protein sequence ID" value="BCJ28742.1"/>
    <property type="molecule type" value="Genomic_DNA"/>
</dbReference>
<dbReference type="CDD" id="cd07377">
    <property type="entry name" value="WHTH_GntR"/>
    <property type="match status" value="1"/>
</dbReference>
<dbReference type="SMART" id="SM00895">
    <property type="entry name" value="FCD"/>
    <property type="match status" value="1"/>
</dbReference>
<evidence type="ECO:0000313" key="6">
    <source>
        <dbReference type="Proteomes" id="UP000680750"/>
    </source>
</evidence>
<dbReference type="PANTHER" id="PTHR43537">
    <property type="entry name" value="TRANSCRIPTIONAL REGULATOR, GNTR FAMILY"/>
    <property type="match status" value="1"/>
</dbReference>
<keyword evidence="2" id="KW-0238">DNA-binding</keyword>
<evidence type="ECO:0000313" key="5">
    <source>
        <dbReference type="EMBL" id="BCJ28742.1"/>
    </source>
</evidence>
<dbReference type="InterPro" id="IPR008920">
    <property type="entry name" value="TF_FadR/GntR_C"/>
</dbReference>
<dbReference type="InterPro" id="IPR036388">
    <property type="entry name" value="WH-like_DNA-bd_sf"/>
</dbReference>
<dbReference type="Pfam" id="PF07729">
    <property type="entry name" value="FCD"/>
    <property type="match status" value="1"/>
</dbReference>
<name>A0A810L269_9ACTN</name>
<dbReference type="PROSITE" id="PS50949">
    <property type="entry name" value="HTH_GNTR"/>
    <property type="match status" value="1"/>
</dbReference>
<evidence type="ECO:0000256" key="2">
    <source>
        <dbReference type="ARBA" id="ARBA00023125"/>
    </source>
</evidence>
<dbReference type="InterPro" id="IPR036390">
    <property type="entry name" value="WH_DNA-bd_sf"/>
</dbReference>
<accession>A0A810L269</accession>
<dbReference type="PRINTS" id="PR00035">
    <property type="entry name" value="HTHGNTR"/>
</dbReference>
<dbReference type="KEGG" id="aser:Asera_28500"/>
<evidence type="ECO:0000256" key="3">
    <source>
        <dbReference type="ARBA" id="ARBA00023163"/>
    </source>
</evidence>
<dbReference type="Gene3D" id="1.20.120.530">
    <property type="entry name" value="GntR ligand-binding domain-like"/>
    <property type="match status" value="1"/>
</dbReference>
<evidence type="ECO:0000256" key="1">
    <source>
        <dbReference type="ARBA" id="ARBA00023015"/>
    </source>
</evidence>
<dbReference type="Proteomes" id="UP000680750">
    <property type="component" value="Chromosome"/>
</dbReference>
<feature type="domain" description="HTH gntR-type" evidence="4">
    <location>
        <begin position="12"/>
        <end position="79"/>
    </location>
</feature>
<protein>
    <submittedName>
        <fullName evidence="5">Transcriptional regulator</fullName>
    </submittedName>
</protein>
<dbReference type="InterPro" id="IPR000524">
    <property type="entry name" value="Tscrpt_reg_HTH_GntR"/>
</dbReference>
<dbReference type="AlphaFoldDB" id="A0A810L269"/>
<dbReference type="SMART" id="SM00345">
    <property type="entry name" value="HTH_GNTR"/>
    <property type="match status" value="1"/>
</dbReference>
<dbReference type="GO" id="GO:0003700">
    <property type="term" value="F:DNA-binding transcription factor activity"/>
    <property type="evidence" value="ECO:0007669"/>
    <property type="project" value="InterPro"/>
</dbReference>
<proteinExistence type="predicted"/>
<dbReference type="SUPFAM" id="SSF46785">
    <property type="entry name" value="Winged helix' DNA-binding domain"/>
    <property type="match status" value="1"/>
</dbReference>
<dbReference type="GO" id="GO:0003677">
    <property type="term" value="F:DNA binding"/>
    <property type="evidence" value="ECO:0007669"/>
    <property type="project" value="UniProtKB-KW"/>
</dbReference>
<dbReference type="InterPro" id="IPR011711">
    <property type="entry name" value="GntR_C"/>
</dbReference>
<dbReference type="Pfam" id="PF00392">
    <property type="entry name" value="GntR"/>
    <property type="match status" value="1"/>
</dbReference>
<organism evidence="5 6">
    <name type="scientific">Actinocatenispora sera</name>
    <dbReference type="NCBI Taxonomy" id="390989"/>
    <lineage>
        <taxon>Bacteria</taxon>
        <taxon>Bacillati</taxon>
        <taxon>Actinomycetota</taxon>
        <taxon>Actinomycetes</taxon>
        <taxon>Micromonosporales</taxon>
        <taxon>Micromonosporaceae</taxon>
        <taxon>Actinocatenispora</taxon>
    </lineage>
</organism>
<reference evidence="5" key="1">
    <citation type="submission" date="2020-08" db="EMBL/GenBank/DDBJ databases">
        <title>Whole genome shotgun sequence of Actinocatenispora sera NBRC 101916.</title>
        <authorList>
            <person name="Komaki H."/>
            <person name="Tamura T."/>
        </authorList>
    </citation>
    <scope>NUCLEOTIDE SEQUENCE</scope>
    <source>
        <strain evidence="5">NBRC 101916</strain>
    </source>
</reference>